<dbReference type="CDD" id="cd01004">
    <property type="entry name" value="PBP2_MidA_like"/>
    <property type="match status" value="1"/>
</dbReference>
<reference evidence="7 8" key="1">
    <citation type="submission" date="2020-08" db="EMBL/GenBank/DDBJ databases">
        <title>Sequencing the genomes of 1000 actinobacteria strains.</title>
        <authorList>
            <person name="Klenk H.-P."/>
        </authorList>
    </citation>
    <scope>NUCLEOTIDE SEQUENCE [LARGE SCALE GENOMIC DNA]</scope>
    <source>
        <strain evidence="7 8">DSM 22826</strain>
    </source>
</reference>
<keyword evidence="3 5" id="KW-0732">Signal</keyword>
<evidence type="ECO:0000256" key="3">
    <source>
        <dbReference type="ARBA" id="ARBA00022729"/>
    </source>
</evidence>
<evidence type="ECO:0000256" key="1">
    <source>
        <dbReference type="ARBA" id="ARBA00004196"/>
    </source>
</evidence>
<evidence type="ECO:0000256" key="4">
    <source>
        <dbReference type="RuleBase" id="RU003744"/>
    </source>
</evidence>
<accession>A0A839QJL8</accession>
<evidence type="ECO:0000313" key="8">
    <source>
        <dbReference type="Proteomes" id="UP000523000"/>
    </source>
</evidence>
<evidence type="ECO:0000259" key="6">
    <source>
        <dbReference type="SMART" id="SM00062"/>
    </source>
</evidence>
<dbReference type="AlphaFoldDB" id="A0A839QJL8"/>
<dbReference type="PROSITE" id="PS01039">
    <property type="entry name" value="SBP_BACTERIAL_3"/>
    <property type="match status" value="1"/>
</dbReference>
<evidence type="ECO:0000256" key="2">
    <source>
        <dbReference type="ARBA" id="ARBA00010333"/>
    </source>
</evidence>
<keyword evidence="8" id="KW-1185">Reference proteome</keyword>
<dbReference type="InterPro" id="IPR001638">
    <property type="entry name" value="Solute-binding_3/MltF_N"/>
</dbReference>
<name>A0A839QJL8_9MICC</name>
<dbReference type="InterPro" id="IPR018313">
    <property type="entry name" value="SBP_3_CS"/>
</dbReference>
<dbReference type="GO" id="GO:0030313">
    <property type="term" value="C:cell envelope"/>
    <property type="evidence" value="ECO:0007669"/>
    <property type="project" value="UniProtKB-SubCell"/>
</dbReference>
<dbReference type="Gene3D" id="3.40.190.10">
    <property type="entry name" value="Periplasmic binding protein-like II"/>
    <property type="match status" value="2"/>
</dbReference>
<dbReference type="PROSITE" id="PS51257">
    <property type="entry name" value="PROKAR_LIPOPROTEIN"/>
    <property type="match status" value="1"/>
</dbReference>
<dbReference type="PANTHER" id="PTHR35936:SF17">
    <property type="entry name" value="ARGININE-BINDING EXTRACELLULAR PROTEIN ARTP"/>
    <property type="match status" value="1"/>
</dbReference>
<dbReference type="SMART" id="SM00062">
    <property type="entry name" value="PBPb"/>
    <property type="match status" value="1"/>
</dbReference>
<evidence type="ECO:0000256" key="5">
    <source>
        <dbReference type="SAM" id="SignalP"/>
    </source>
</evidence>
<gene>
    <name evidence="7" type="ORF">E9229_000926</name>
</gene>
<protein>
    <submittedName>
        <fullName evidence="7">Polar amino acid transport system substrate-binding protein</fullName>
    </submittedName>
</protein>
<feature type="chain" id="PRO_5032959323" evidence="5">
    <location>
        <begin position="30"/>
        <end position="298"/>
    </location>
</feature>
<comment type="subcellular location">
    <subcellularLocation>
        <location evidence="1">Cell envelope</location>
    </subcellularLocation>
</comment>
<dbReference type="Proteomes" id="UP000523000">
    <property type="component" value="Unassembled WGS sequence"/>
</dbReference>
<proteinExistence type="inferred from homology"/>
<dbReference type="RefSeq" id="WP_183510068.1">
    <property type="nucleotide sequence ID" value="NZ_BAABGK010000036.1"/>
</dbReference>
<evidence type="ECO:0000313" key="7">
    <source>
        <dbReference type="EMBL" id="MBB2994735.1"/>
    </source>
</evidence>
<dbReference type="SUPFAM" id="SSF53850">
    <property type="entry name" value="Periplasmic binding protein-like II"/>
    <property type="match status" value="1"/>
</dbReference>
<comment type="caution">
    <text evidence="7">The sequence shown here is derived from an EMBL/GenBank/DDBJ whole genome shotgun (WGS) entry which is preliminary data.</text>
</comment>
<comment type="similarity">
    <text evidence="2 4">Belongs to the bacterial solute-binding protein 3 family.</text>
</comment>
<dbReference type="EMBL" id="JACHVS010000001">
    <property type="protein sequence ID" value="MBB2994735.1"/>
    <property type="molecule type" value="Genomic_DNA"/>
</dbReference>
<dbReference type="PANTHER" id="PTHR35936">
    <property type="entry name" value="MEMBRANE-BOUND LYTIC MUREIN TRANSGLYCOSYLASE F"/>
    <property type="match status" value="1"/>
</dbReference>
<feature type="signal peptide" evidence="5">
    <location>
        <begin position="1"/>
        <end position="29"/>
    </location>
</feature>
<organism evidence="7 8">
    <name type="scientific">Paeniglutamicibacter cryotolerans</name>
    <dbReference type="NCBI Taxonomy" id="670079"/>
    <lineage>
        <taxon>Bacteria</taxon>
        <taxon>Bacillati</taxon>
        <taxon>Actinomycetota</taxon>
        <taxon>Actinomycetes</taxon>
        <taxon>Micrococcales</taxon>
        <taxon>Micrococcaceae</taxon>
        <taxon>Paeniglutamicibacter</taxon>
    </lineage>
</organism>
<dbReference type="Pfam" id="PF00497">
    <property type="entry name" value="SBP_bac_3"/>
    <property type="match status" value="1"/>
</dbReference>
<sequence length="298" mass="31358">MNSIKRPLAVFSVAVATVFALTACTNASAEGSVAEAKSTDAGIQEKGVNEAARALPPAEIRDKGILTIASDPSYAPFEYFATDGKTMIGFEIDLTDHLAASLGLKPEHKAATFDTILPGLASGKFDVCMSSFGIRPERTKIVDFVPYLQGGTALGVTKGNPLDLHLEDNSMCGHAIGAQNGSIQALIQGPEFSKACTDAGKESIDLKTFPSQSDVNLALTSGRIEGMISTGSTLAYQGQQSGGKFEVASGPAYQPVGVGMAVKKGSELTKALRVAMRDLIDDPYYAKLYADWKIRPAT</sequence>
<feature type="domain" description="Solute-binding protein family 3/N-terminal" evidence="6">
    <location>
        <begin position="65"/>
        <end position="296"/>
    </location>
</feature>